<evidence type="ECO:0000313" key="5">
    <source>
        <dbReference type="Proteomes" id="UP000094296"/>
    </source>
</evidence>
<sequence length="103" mass="11356">MIEFSIQNMIAGFFIVTGFLFSIIATIGVLRLPDFYTRIHASGKNETLGLMLVLLGVAIYEGFTLNSTKLLFITIFVLIFNAAGVHVLSRAAYKAGVRPWKKG</sequence>
<comment type="caution">
    <text evidence="4">The sequence shown here is derived from an EMBL/GenBank/DDBJ whole genome shotgun (WGS) entry which is preliminary data.</text>
</comment>
<dbReference type="PANTHER" id="PTHR34703:SF1">
    <property type="entry name" value="ANTIPORTER SUBUNIT MNHG2-RELATED"/>
    <property type="match status" value="1"/>
</dbReference>
<keyword evidence="3" id="KW-1133">Transmembrane helix</keyword>
<dbReference type="AlphaFoldDB" id="A0A1E5G449"/>
<evidence type="ECO:0000256" key="1">
    <source>
        <dbReference type="ARBA" id="ARBA00004141"/>
    </source>
</evidence>
<dbReference type="GO" id="GO:0015385">
    <property type="term" value="F:sodium:proton antiporter activity"/>
    <property type="evidence" value="ECO:0007669"/>
    <property type="project" value="TreeGrafter"/>
</dbReference>
<protein>
    <submittedName>
        <fullName evidence="4">Cation:proton antiporter</fullName>
    </submittedName>
</protein>
<accession>A0A1E5G449</accession>
<dbReference type="NCBIfam" id="TIGR01300">
    <property type="entry name" value="CPA3_mnhG_phaG"/>
    <property type="match status" value="1"/>
</dbReference>
<dbReference type="Pfam" id="PF03334">
    <property type="entry name" value="PhaG_MnhG_YufB"/>
    <property type="match status" value="1"/>
</dbReference>
<comment type="similarity">
    <text evidence="2">Belongs to the CPA3 antiporters (TC 2.A.63) subunit G family.</text>
</comment>
<dbReference type="Proteomes" id="UP000094296">
    <property type="component" value="Unassembled WGS sequence"/>
</dbReference>
<evidence type="ECO:0000256" key="2">
    <source>
        <dbReference type="ARBA" id="ARBA00008404"/>
    </source>
</evidence>
<dbReference type="EMBL" id="MIJE01000003">
    <property type="protein sequence ID" value="OEF97860.1"/>
    <property type="molecule type" value="Genomic_DNA"/>
</dbReference>
<dbReference type="RefSeq" id="WP_069642491.1">
    <property type="nucleotide sequence ID" value="NZ_MIJE01000003.1"/>
</dbReference>
<name>A0A1E5G449_9FIRM</name>
<dbReference type="STRING" id="766136.BHF68_13615"/>
<gene>
    <name evidence="4" type="ORF">BHF68_13615</name>
</gene>
<reference evidence="4 5" key="1">
    <citation type="submission" date="2016-09" db="EMBL/GenBank/DDBJ databases">
        <title>Draft genome sequence for the type strain of Desulfuribacillus alkaliarsenatis AHT28, an obligately anaerobic, sulfidogenic bacterium isolated from Russian soda lake sediments.</title>
        <authorList>
            <person name="Abin C.A."/>
            <person name="Hollibaugh J.T."/>
        </authorList>
    </citation>
    <scope>NUCLEOTIDE SEQUENCE [LARGE SCALE GENOMIC DNA]</scope>
    <source>
        <strain evidence="4 5">AHT28</strain>
    </source>
</reference>
<comment type="subcellular location">
    <subcellularLocation>
        <location evidence="1">Membrane</location>
        <topology evidence="1">Multi-pass membrane protein</topology>
    </subcellularLocation>
</comment>
<feature type="transmembrane region" description="Helical" evidence="3">
    <location>
        <begin position="6"/>
        <end position="27"/>
    </location>
</feature>
<dbReference type="PANTHER" id="PTHR34703">
    <property type="entry name" value="ANTIPORTER SUBUNIT MNHG2-RELATED"/>
    <property type="match status" value="1"/>
</dbReference>
<feature type="transmembrane region" description="Helical" evidence="3">
    <location>
        <begin position="71"/>
        <end position="93"/>
    </location>
</feature>
<feature type="transmembrane region" description="Helical" evidence="3">
    <location>
        <begin position="48"/>
        <end position="65"/>
    </location>
</feature>
<keyword evidence="3" id="KW-0812">Transmembrane</keyword>
<proteinExistence type="inferred from homology"/>
<organism evidence="4 5">
    <name type="scientific">Desulfuribacillus alkaliarsenatis</name>
    <dbReference type="NCBI Taxonomy" id="766136"/>
    <lineage>
        <taxon>Bacteria</taxon>
        <taxon>Bacillati</taxon>
        <taxon>Bacillota</taxon>
        <taxon>Desulfuribacillia</taxon>
        <taxon>Desulfuribacillales</taxon>
        <taxon>Desulfuribacillaceae</taxon>
        <taxon>Desulfuribacillus</taxon>
    </lineage>
</organism>
<evidence type="ECO:0000313" key="4">
    <source>
        <dbReference type="EMBL" id="OEF97860.1"/>
    </source>
</evidence>
<keyword evidence="3" id="KW-0472">Membrane</keyword>
<keyword evidence="5" id="KW-1185">Reference proteome</keyword>
<evidence type="ECO:0000256" key="3">
    <source>
        <dbReference type="SAM" id="Phobius"/>
    </source>
</evidence>
<dbReference type="InterPro" id="IPR005133">
    <property type="entry name" value="PhaG_MnhG_YufB"/>
</dbReference>